<comment type="caution">
    <text evidence="2">The sequence shown here is derived from an EMBL/GenBank/DDBJ whole genome shotgun (WGS) entry which is preliminary data.</text>
</comment>
<dbReference type="Pfam" id="PF13346">
    <property type="entry name" value="ABC2_membrane_5"/>
    <property type="match status" value="1"/>
</dbReference>
<feature type="transmembrane region" description="Helical" evidence="1">
    <location>
        <begin position="206"/>
        <end position="232"/>
    </location>
</feature>
<feature type="transmembrane region" description="Helical" evidence="1">
    <location>
        <begin position="165"/>
        <end position="184"/>
    </location>
</feature>
<dbReference type="Proteomes" id="UP000587396">
    <property type="component" value="Unassembled WGS sequence"/>
</dbReference>
<evidence type="ECO:0000256" key="1">
    <source>
        <dbReference type="SAM" id="Phobius"/>
    </source>
</evidence>
<reference evidence="2 3" key="1">
    <citation type="submission" date="2020-08" db="EMBL/GenBank/DDBJ databases">
        <authorList>
            <person name="Liu C."/>
            <person name="Sun Q."/>
        </authorList>
    </citation>
    <scope>NUCLEOTIDE SEQUENCE [LARGE SCALE GENOMIC DNA]</scope>
    <source>
        <strain evidence="2 3">N22</strain>
    </source>
</reference>
<keyword evidence="3" id="KW-1185">Reference proteome</keyword>
<sequence>MKAMFLMDFTTTKKLMKRYLLLLVAMGGVAALIMGSHPGIIPYFGEISAVSVAQALAMHDNQRDWNRFRLVLPLTRADVVLGRYAFLAAIAIAGTLIGTAIYFLATLAVQSVPAYAAVVLRPDGLDVVGLSWSVAVSLALALVTGGIMLPAFLNFGFANATRYAMALLMMVSILAINPVINVWIKPEAAPPFLRGLASLAASPESFLVSAGILATAAAAFYLASCVACLKIYRRLDF</sequence>
<evidence type="ECO:0000313" key="3">
    <source>
        <dbReference type="Proteomes" id="UP000587396"/>
    </source>
</evidence>
<dbReference type="EMBL" id="JACMSE010000002">
    <property type="protein sequence ID" value="MBC2888737.1"/>
    <property type="molecule type" value="Genomic_DNA"/>
</dbReference>
<feature type="transmembrane region" description="Helical" evidence="1">
    <location>
        <begin position="80"/>
        <end position="109"/>
    </location>
</feature>
<proteinExistence type="predicted"/>
<keyword evidence="1" id="KW-1133">Transmembrane helix</keyword>
<dbReference type="InterPro" id="IPR025699">
    <property type="entry name" value="ABC2_memb-like"/>
</dbReference>
<name>A0A842JAI0_9ACTN</name>
<protein>
    <submittedName>
        <fullName evidence="2">ABC-2 transporter permease</fullName>
    </submittedName>
</protein>
<keyword evidence="1" id="KW-0812">Transmembrane</keyword>
<keyword evidence="1" id="KW-0472">Membrane</keyword>
<organism evidence="2 3">
    <name type="scientific">Gordonibacter massiliensis</name>
    <name type="common">ex Traore et al. 2017</name>
    <dbReference type="NCBI Taxonomy" id="1841863"/>
    <lineage>
        <taxon>Bacteria</taxon>
        <taxon>Bacillati</taxon>
        <taxon>Actinomycetota</taxon>
        <taxon>Coriobacteriia</taxon>
        <taxon>Eggerthellales</taxon>
        <taxon>Eggerthellaceae</taxon>
        <taxon>Gordonibacter</taxon>
    </lineage>
</organism>
<dbReference type="RefSeq" id="WP_185904664.1">
    <property type="nucleotide sequence ID" value="NZ_JACMSE010000002.1"/>
</dbReference>
<evidence type="ECO:0000313" key="2">
    <source>
        <dbReference type="EMBL" id="MBC2888737.1"/>
    </source>
</evidence>
<feature type="transmembrane region" description="Helical" evidence="1">
    <location>
        <begin position="129"/>
        <end position="153"/>
    </location>
</feature>
<dbReference type="AlphaFoldDB" id="A0A842JAI0"/>
<accession>A0A842JAI0</accession>
<gene>
    <name evidence="2" type="ORF">H7313_05155</name>
</gene>